<comment type="similarity">
    <text evidence="3">Belongs to the NMT1/THI5 family.</text>
</comment>
<dbReference type="InterPro" id="IPR015168">
    <property type="entry name" value="SsuA/THI5"/>
</dbReference>
<dbReference type="RefSeq" id="WP_179586643.1">
    <property type="nucleotide sequence ID" value="NZ_JACBYR010000001.1"/>
</dbReference>
<feature type="domain" description="SsuA/THI5-like" evidence="13">
    <location>
        <begin position="45"/>
        <end position="247"/>
    </location>
</feature>
<evidence type="ECO:0000256" key="9">
    <source>
        <dbReference type="ARBA" id="ARBA00023004"/>
    </source>
</evidence>
<dbReference type="Proteomes" id="UP000542125">
    <property type="component" value="Unassembled WGS sequence"/>
</dbReference>
<dbReference type="Pfam" id="PF09084">
    <property type="entry name" value="NMT1"/>
    <property type="match status" value="1"/>
</dbReference>
<evidence type="ECO:0000256" key="11">
    <source>
        <dbReference type="ARBA" id="ARBA00048179"/>
    </source>
</evidence>
<dbReference type="InterPro" id="IPR027939">
    <property type="entry name" value="NMT1/THI5"/>
</dbReference>
<comment type="function">
    <text evidence="1">Responsible for the formation of the pyrimidine heterocycle in the thiamine biosynthesis pathway. Catalyzes the formation of hydroxymethylpyrimidine phosphate (HMP-P) from histidine and pyridoxal phosphate (PLP). The protein uses PLP and the active site histidine to form HMP-P, generating an inactive enzyme. The enzyme can only undergo a single turnover, which suggests it is a suicide enzyme.</text>
</comment>
<keyword evidence="6" id="KW-0479">Metal-binding</keyword>
<comment type="subunit">
    <text evidence="4">Homodimer.</text>
</comment>
<reference evidence="14 15" key="1">
    <citation type="submission" date="2020-07" db="EMBL/GenBank/DDBJ databases">
        <title>Genomic Encyclopedia of Type Strains, Phase IV (KMG-V): Genome sequencing to study the core and pangenomes of soil and plant-associated prokaryotes.</title>
        <authorList>
            <person name="Whitman W."/>
        </authorList>
    </citation>
    <scope>NUCLEOTIDE SEQUENCE [LARGE SCALE GENOMIC DNA]</scope>
    <source>
        <strain evidence="14 15">SAS40</strain>
    </source>
</reference>
<keyword evidence="5" id="KW-0808">Transferase</keyword>
<evidence type="ECO:0000256" key="3">
    <source>
        <dbReference type="ARBA" id="ARBA00009406"/>
    </source>
</evidence>
<evidence type="ECO:0000256" key="12">
    <source>
        <dbReference type="SAM" id="SignalP"/>
    </source>
</evidence>
<evidence type="ECO:0000256" key="1">
    <source>
        <dbReference type="ARBA" id="ARBA00003469"/>
    </source>
</evidence>
<comment type="catalytic activity">
    <reaction evidence="11">
        <text>N(6)-(pyridoxal phosphate)-L-lysyl-[4-amino-5-hydroxymethyl-2-methylpyrimidine phosphate synthase] + L-histidyl-[4-amino-5-hydroxymethyl-2-methylpyrimidine phosphate synthase] + 2 Fe(3+) + 4 H2O = L-lysyl-[4-amino-5-hydroxymethyl-2-methylpyrimidine phosphate synthase] + (2S)-2-amino-5-hydroxy-4-oxopentanoyl-[4-amino-5-hydroxymethyl-2-methylpyrimidine phosphate synthase] + 4-amino-2-methyl-5-(phosphooxymethyl)pyrimidine + 3-oxopropanoate + 2 Fe(2+) + 2 H(+)</text>
        <dbReference type="Rhea" id="RHEA:65756"/>
        <dbReference type="Rhea" id="RHEA-COMP:16892"/>
        <dbReference type="Rhea" id="RHEA-COMP:16893"/>
        <dbReference type="Rhea" id="RHEA-COMP:16894"/>
        <dbReference type="Rhea" id="RHEA-COMP:16895"/>
        <dbReference type="ChEBI" id="CHEBI:15377"/>
        <dbReference type="ChEBI" id="CHEBI:15378"/>
        <dbReference type="ChEBI" id="CHEBI:29033"/>
        <dbReference type="ChEBI" id="CHEBI:29034"/>
        <dbReference type="ChEBI" id="CHEBI:29969"/>
        <dbReference type="ChEBI" id="CHEBI:29979"/>
        <dbReference type="ChEBI" id="CHEBI:33190"/>
        <dbReference type="ChEBI" id="CHEBI:58354"/>
        <dbReference type="ChEBI" id="CHEBI:143915"/>
        <dbReference type="ChEBI" id="CHEBI:157692"/>
    </reaction>
    <physiologicalReaction direction="left-to-right" evidence="11">
        <dbReference type="Rhea" id="RHEA:65757"/>
    </physiologicalReaction>
</comment>
<dbReference type="PANTHER" id="PTHR31528">
    <property type="entry name" value="4-AMINO-5-HYDROXYMETHYL-2-METHYLPYRIMIDINE PHOSPHATE SYNTHASE THI11-RELATED"/>
    <property type="match status" value="1"/>
</dbReference>
<evidence type="ECO:0000313" key="15">
    <source>
        <dbReference type="Proteomes" id="UP000542125"/>
    </source>
</evidence>
<evidence type="ECO:0000256" key="8">
    <source>
        <dbReference type="ARBA" id="ARBA00022977"/>
    </source>
</evidence>
<protein>
    <recommendedName>
        <fullName evidence="10">Thiamine pyrimidine synthase</fullName>
    </recommendedName>
</protein>
<dbReference type="AlphaFoldDB" id="A0A7Y9IU82"/>
<evidence type="ECO:0000256" key="7">
    <source>
        <dbReference type="ARBA" id="ARBA00022898"/>
    </source>
</evidence>
<sequence>MPFSSFLHRAAVLTVSSVCTIAAVNGAYAAEPVKVRLDFLPYGLHAPFYLAKERGWFTEQGLDVTIEDGNGTGPALALVAGGNYDIAQISLGALPIARDKGMPVKAIAAVLGKGDFGAVVAESANIKSPKDLEGKTVYYSAGSVETPFIDTYLQRAGVDKSKVNLVNIDIGAKISGYMSGQGDAMFAPVSLYTIRGVTPRASRGMLFTEYGIEVPSFGLVANESTIAKRPKVLGSFVGVFQRAWVAIKEGGAIDEGVAALIKNRPQAKLDPAVMKAQIEAVYPFLKTAATADKPMLWMAPSDWAATVKVMESAKLIKAGTKPEAIYTNQFIAAK</sequence>
<comment type="caution">
    <text evidence="14">The sequence shown here is derived from an EMBL/GenBank/DDBJ whole genome shotgun (WGS) entry which is preliminary data.</text>
</comment>
<dbReference type="SUPFAM" id="SSF53850">
    <property type="entry name" value="Periplasmic binding protein-like II"/>
    <property type="match status" value="1"/>
</dbReference>
<keyword evidence="9" id="KW-0408">Iron</keyword>
<dbReference type="Gene3D" id="3.40.190.10">
    <property type="entry name" value="Periplasmic binding protein-like II"/>
    <property type="match status" value="2"/>
</dbReference>
<dbReference type="EMBL" id="JACBYR010000001">
    <property type="protein sequence ID" value="NYE83187.1"/>
    <property type="molecule type" value="Genomic_DNA"/>
</dbReference>
<feature type="signal peptide" evidence="12">
    <location>
        <begin position="1"/>
        <end position="29"/>
    </location>
</feature>
<evidence type="ECO:0000259" key="13">
    <source>
        <dbReference type="Pfam" id="PF09084"/>
    </source>
</evidence>
<evidence type="ECO:0000256" key="4">
    <source>
        <dbReference type="ARBA" id="ARBA00011738"/>
    </source>
</evidence>
<proteinExistence type="inferred from homology"/>
<keyword evidence="7" id="KW-0663">Pyridoxal phosphate</keyword>
<feature type="chain" id="PRO_5031401280" description="Thiamine pyrimidine synthase" evidence="12">
    <location>
        <begin position="30"/>
        <end position="334"/>
    </location>
</feature>
<dbReference type="PANTHER" id="PTHR31528:SF1">
    <property type="entry name" value="4-AMINO-5-HYDROXYMETHYL-2-METHYLPYRIMIDINE PHOSPHATE SYNTHASE THI11-RELATED"/>
    <property type="match status" value="1"/>
</dbReference>
<keyword evidence="8" id="KW-0784">Thiamine biosynthesis</keyword>
<keyword evidence="15" id="KW-1185">Reference proteome</keyword>
<dbReference type="GO" id="GO:0009228">
    <property type="term" value="P:thiamine biosynthetic process"/>
    <property type="evidence" value="ECO:0007669"/>
    <property type="project" value="UniProtKB-KW"/>
</dbReference>
<evidence type="ECO:0000256" key="5">
    <source>
        <dbReference type="ARBA" id="ARBA00022679"/>
    </source>
</evidence>
<name>A0A7Y9IU82_9BURK</name>
<evidence type="ECO:0000256" key="6">
    <source>
        <dbReference type="ARBA" id="ARBA00022723"/>
    </source>
</evidence>
<comment type="pathway">
    <text evidence="2">Cofactor biosynthesis; thiamine diphosphate biosynthesis.</text>
</comment>
<accession>A0A7Y9IU82</accession>
<evidence type="ECO:0000256" key="10">
    <source>
        <dbReference type="ARBA" id="ARBA00033171"/>
    </source>
</evidence>
<evidence type="ECO:0000256" key="2">
    <source>
        <dbReference type="ARBA" id="ARBA00004948"/>
    </source>
</evidence>
<dbReference type="GO" id="GO:0046872">
    <property type="term" value="F:metal ion binding"/>
    <property type="evidence" value="ECO:0007669"/>
    <property type="project" value="UniProtKB-KW"/>
</dbReference>
<gene>
    <name evidence="14" type="ORF">FHW18_002458</name>
</gene>
<organism evidence="14 15">
    <name type="scientific">Pigmentiphaga litoralis</name>
    <dbReference type="NCBI Taxonomy" id="516702"/>
    <lineage>
        <taxon>Bacteria</taxon>
        <taxon>Pseudomonadati</taxon>
        <taxon>Pseudomonadota</taxon>
        <taxon>Betaproteobacteria</taxon>
        <taxon>Burkholderiales</taxon>
        <taxon>Alcaligenaceae</taxon>
        <taxon>Pigmentiphaga</taxon>
    </lineage>
</organism>
<dbReference type="GO" id="GO:0016740">
    <property type="term" value="F:transferase activity"/>
    <property type="evidence" value="ECO:0007669"/>
    <property type="project" value="UniProtKB-KW"/>
</dbReference>
<keyword evidence="12" id="KW-0732">Signal</keyword>
<evidence type="ECO:0000313" key="14">
    <source>
        <dbReference type="EMBL" id="NYE83187.1"/>
    </source>
</evidence>